<proteinExistence type="predicted"/>
<dbReference type="SUPFAM" id="SSF49785">
    <property type="entry name" value="Galactose-binding domain-like"/>
    <property type="match status" value="1"/>
</dbReference>
<evidence type="ECO:0000313" key="10">
    <source>
        <dbReference type="Proteomes" id="UP001289374"/>
    </source>
</evidence>
<dbReference type="EMBL" id="JACGWL010000686">
    <property type="protein sequence ID" value="KAK4382495.1"/>
    <property type="molecule type" value="Genomic_DNA"/>
</dbReference>
<dbReference type="GO" id="GO:0005737">
    <property type="term" value="C:cytoplasm"/>
    <property type="evidence" value="ECO:0007669"/>
    <property type="project" value="TreeGrafter"/>
</dbReference>
<comment type="caution">
    <text evidence="9">The sequence shown here is derived from an EMBL/GenBank/DDBJ whole genome shotgun (WGS) entry which is preliminary data.</text>
</comment>
<feature type="transmembrane region" description="Helical" evidence="7">
    <location>
        <begin position="530"/>
        <end position="548"/>
    </location>
</feature>
<dbReference type="Proteomes" id="UP001289374">
    <property type="component" value="Unassembled WGS sequence"/>
</dbReference>
<reference evidence="9" key="1">
    <citation type="submission" date="2020-06" db="EMBL/GenBank/DDBJ databases">
        <authorList>
            <person name="Li T."/>
            <person name="Hu X."/>
            <person name="Zhang T."/>
            <person name="Song X."/>
            <person name="Zhang H."/>
            <person name="Dai N."/>
            <person name="Sheng W."/>
            <person name="Hou X."/>
            <person name="Wei L."/>
        </authorList>
    </citation>
    <scope>NUCLEOTIDE SEQUENCE</scope>
    <source>
        <strain evidence="9">K16</strain>
        <tissue evidence="9">Leaf</tissue>
    </source>
</reference>
<dbReference type="Pfam" id="PF07738">
    <property type="entry name" value="Sad1_UNC"/>
    <property type="match status" value="1"/>
</dbReference>
<keyword evidence="4 7" id="KW-0472">Membrane</keyword>
<dbReference type="GO" id="GO:0034975">
    <property type="term" value="P:protein folding in endoplasmic reticulum"/>
    <property type="evidence" value="ECO:0007669"/>
    <property type="project" value="TreeGrafter"/>
</dbReference>
<evidence type="ECO:0000256" key="1">
    <source>
        <dbReference type="ARBA" id="ARBA00004370"/>
    </source>
</evidence>
<dbReference type="InterPro" id="IPR008979">
    <property type="entry name" value="Galactose-bd-like_sf"/>
</dbReference>
<evidence type="ECO:0000256" key="5">
    <source>
        <dbReference type="SAM" id="Coils"/>
    </source>
</evidence>
<dbReference type="GO" id="GO:0016020">
    <property type="term" value="C:membrane"/>
    <property type="evidence" value="ECO:0007669"/>
    <property type="project" value="UniProtKB-SubCell"/>
</dbReference>
<feature type="domain" description="SUN" evidence="8">
    <location>
        <begin position="119"/>
        <end position="279"/>
    </location>
</feature>
<evidence type="ECO:0000256" key="6">
    <source>
        <dbReference type="SAM" id="MobiDB-lite"/>
    </source>
</evidence>
<evidence type="ECO:0000256" key="3">
    <source>
        <dbReference type="ARBA" id="ARBA00022989"/>
    </source>
</evidence>
<protein>
    <submittedName>
        <fullName evidence="9">SUN domain-containing protein 5</fullName>
    </submittedName>
</protein>
<dbReference type="Gene3D" id="2.60.120.260">
    <property type="entry name" value="Galactose-binding domain-like"/>
    <property type="match status" value="1"/>
</dbReference>
<dbReference type="InterPro" id="IPR012919">
    <property type="entry name" value="SUN_dom"/>
</dbReference>
<organism evidence="9 10">
    <name type="scientific">Sesamum angolense</name>
    <dbReference type="NCBI Taxonomy" id="2727404"/>
    <lineage>
        <taxon>Eukaryota</taxon>
        <taxon>Viridiplantae</taxon>
        <taxon>Streptophyta</taxon>
        <taxon>Embryophyta</taxon>
        <taxon>Tracheophyta</taxon>
        <taxon>Spermatophyta</taxon>
        <taxon>Magnoliopsida</taxon>
        <taxon>eudicotyledons</taxon>
        <taxon>Gunneridae</taxon>
        <taxon>Pentapetalae</taxon>
        <taxon>asterids</taxon>
        <taxon>lamiids</taxon>
        <taxon>Lamiales</taxon>
        <taxon>Pedaliaceae</taxon>
        <taxon>Sesamum</taxon>
    </lineage>
</organism>
<feature type="region of interest" description="Disordered" evidence="6">
    <location>
        <begin position="291"/>
        <end position="372"/>
    </location>
</feature>
<sequence>MKIEPTKLNPQSFRRNSVKNRNIGKRISSRGFCNLSVPLFFSFWCVFVLFHAKLGLTRGNEENGYDNITSGVVMEPNVSEIINDSASHEGHTDVEGLFMETSESEELISVILVYESQEKSGSPRQLVNITHRLEPDGTPYNYASASKGAKVVDHNKEAKGTSNILGKDHDKYLRNPCSVGGKYFIIELADETLVDAVKIANFEHYSSNFKDFELYGTLVYPTETWNKLGSFVAANIKQTQCFKLPEPKWVRYLKVNLLSHYGSEFYCTLSVVEVYGVDAVEQMLEDLIVTSTESSTNGSPSPNSTAVPSLQPEPGPNNPKVDVVGHNVSESAGKAVGNIDEGQKLSSDIPKRPKPISSTADPTPKARQHPSNRWHADAALKVVLQKVRALEQNLSVLEEYIKELNKRRGDILPELDKELAKFSALLEKSKSEMKDLLEWKETMEKGLFELESWRALVSTQMDLLVSQNSMLRVEVEKLLHDQASLASKELAILTVSLSFACIAILKIISGRMVEYFRSPTAGAVPSSSSVWTLILIFCSMTMIIPVIYG</sequence>
<dbReference type="AlphaFoldDB" id="A0AAE1W0E9"/>
<feature type="transmembrane region" description="Helical" evidence="7">
    <location>
        <begin position="31"/>
        <end position="50"/>
    </location>
</feature>
<dbReference type="PANTHER" id="PTHR12953:SF3">
    <property type="entry name" value="SUN DOMAIN-CONTAINING PROTEIN 5"/>
    <property type="match status" value="1"/>
</dbReference>
<feature type="transmembrane region" description="Helical" evidence="7">
    <location>
        <begin position="490"/>
        <end position="509"/>
    </location>
</feature>
<keyword evidence="3 7" id="KW-1133">Transmembrane helix</keyword>
<evidence type="ECO:0000256" key="7">
    <source>
        <dbReference type="SAM" id="Phobius"/>
    </source>
</evidence>
<accession>A0AAE1W0E9</accession>
<keyword evidence="2 7" id="KW-0812">Transmembrane</keyword>
<evidence type="ECO:0000256" key="4">
    <source>
        <dbReference type="ARBA" id="ARBA00023136"/>
    </source>
</evidence>
<dbReference type="PROSITE" id="PS51469">
    <property type="entry name" value="SUN"/>
    <property type="match status" value="1"/>
</dbReference>
<gene>
    <name evidence="9" type="ORF">Sango_2866400</name>
</gene>
<evidence type="ECO:0000259" key="8">
    <source>
        <dbReference type="PROSITE" id="PS51469"/>
    </source>
</evidence>
<feature type="coiled-coil region" evidence="5">
    <location>
        <begin position="380"/>
        <end position="407"/>
    </location>
</feature>
<reference evidence="9" key="2">
    <citation type="journal article" date="2024" name="Plant">
        <title>Genomic evolution and insights into agronomic trait innovations of Sesamum species.</title>
        <authorList>
            <person name="Miao H."/>
            <person name="Wang L."/>
            <person name="Qu L."/>
            <person name="Liu H."/>
            <person name="Sun Y."/>
            <person name="Le M."/>
            <person name="Wang Q."/>
            <person name="Wei S."/>
            <person name="Zheng Y."/>
            <person name="Lin W."/>
            <person name="Duan Y."/>
            <person name="Cao H."/>
            <person name="Xiong S."/>
            <person name="Wang X."/>
            <person name="Wei L."/>
            <person name="Li C."/>
            <person name="Ma Q."/>
            <person name="Ju M."/>
            <person name="Zhao R."/>
            <person name="Li G."/>
            <person name="Mu C."/>
            <person name="Tian Q."/>
            <person name="Mei H."/>
            <person name="Zhang T."/>
            <person name="Gao T."/>
            <person name="Zhang H."/>
        </authorList>
    </citation>
    <scope>NUCLEOTIDE SEQUENCE</scope>
    <source>
        <strain evidence="9">K16</strain>
    </source>
</reference>
<dbReference type="InterPro" id="IPR045120">
    <property type="entry name" value="Suco/Slp1-like"/>
</dbReference>
<evidence type="ECO:0000256" key="2">
    <source>
        <dbReference type="ARBA" id="ARBA00022692"/>
    </source>
</evidence>
<keyword evidence="5" id="KW-0175">Coiled coil</keyword>
<feature type="compositionally biased region" description="Low complexity" evidence="6">
    <location>
        <begin position="291"/>
        <end position="305"/>
    </location>
</feature>
<dbReference type="PANTHER" id="PTHR12953">
    <property type="entry name" value="MEMBRANE PROTEIN CH1 RELATED"/>
    <property type="match status" value="1"/>
</dbReference>
<keyword evidence="10" id="KW-1185">Reference proteome</keyword>
<evidence type="ECO:0000313" key="9">
    <source>
        <dbReference type="EMBL" id="KAK4382495.1"/>
    </source>
</evidence>
<comment type="subcellular location">
    <subcellularLocation>
        <location evidence="1">Membrane</location>
    </subcellularLocation>
</comment>
<name>A0AAE1W0E9_9LAMI</name>